<dbReference type="PROSITE" id="PS00636">
    <property type="entry name" value="DNAJ_1"/>
    <property type="match status" value="1"/>
</dbReference>
<gene>
    <name evidence="3" type="ORF">DVH24_002470</name>
</gene>
<dbReference type="STRING" id="3750.A0A498ITY7"/>
<keyword evidence="4" id="KW-1185">Reference proteome</keyword>
<feature type="region of interest" description="Disordered" evidence="1">
    <location>
        <begin position="438"/>
        <end position="526"/>
    </location>
</feature>
<feature type="compositionally biased region" description="Low complexity" evidence="1">
    <location>
        <begin position="202"/>
        <end position="218"/>
    </location>
</feature>
<dbReference type="SMART" id="SM00271">
    <property type="entry name" value="DnaJ"/>
    <property type="match status" value="1"/>
</dbReference>
<feature type="compositionally biased region" description="Pro residues" evidence="1">
    <location>
        <begin position="288"/>
        <end position="300"/>
    </location>
</feature>
<feature type="compositionally biased region" description="Low complexity" evidence="1">
    <location>
        <begin position="236"/>
        <end position="258"/>
    </location>
</feature>
<feature type="compositionally biased region" description="Basic and acidic residues" evidence="1">
    <location>
        <begin position="265"/>
        <end position="278"/>
    </location>
</feature>
<evidence type="ECO:0000313" key="4">
    <source>
        <dbReference type="Proteomes" id="UP000290289"/>
    </source>
</evidence>
<dbReference type="InterPro" id="IPR018253">
    <property type="entry name" value="DnaJ_domain_CS"/>
</dbReference>
<dbReference type="InterPro" id="IPR036869">
    <property type="entry name" value="J_dom_sf"/>
</dbReference>
<dbReference type="PROSITE" id="PS50076">
    <property type="entry name" value="DNAJ_2"/>
    <property type="match status" value="1"/>
</dbReference>
<name>A0A498ITY7_MALDO</name>
<comment type="caution">
    <text evidence="3">The sequence shown here is derived from an EMBL/GenBank/DDBJ whole genome shotgun (WGS) entry which is preliminary data.</text>
</comment>
<protein>
    <recommendedName>
        <fullName evidence="2">J domain-containing protein</fullName>
    </recommendedName>
</protein>
<feature type="compositionally biased region" description="Low complexity" evidence="1">
    <location>
        <begin position="301"/>
        <end position="320"/>
    </location>
</feature>
<dbReference type="Proteomes" id="UP000290289">
    <property type="component" value="Chromosome 10"/>
</dbReference>
<dbReference type="AlphaFoldDB" id="A0A498ITY7"/>
<feature type="domain" description="J" evidence="2">
    <location>
        <begin position="73"/>
        <end position="138"/>
    </location>
</feature>
<feature type="compositionally biased region" description="Basic residues" evidence="1">
    <location>
        <begin position="460"/>
        <end position="471"/>
    </location>
</feature>
<feature type="compositionally biased region" description="Acidic residues" evidence="1">
    <location>
        <begin position="438"/>
        <end position="456"/>
    </location>
</feature>
<reference evidence="3 4" key="1">
    <citation type="submission" date="2018-10" db="EMBL/GenBank/DDBJ databases">
        <title>A high-quality apple genome assembly.</title>
        <authorList>
            <person name="Hu J."/>
        </authorList>
    </citation>
    <scope>NUCLEOTIDE SEQUENCE [LARGE SCALE GENOMIC DNA]</scope>
    <source>
        <strain evidence="4">cv. HFTH1</strain>
        <tissue evidence="3">Young leaf</tissue>
    </source>
</reference>
<dbReference type="CDD" id="cd06257">
    <property type="entry name" value="DnaJ"/>
    <property type="match status" value="1"/>
</dbReference>
<evidence type="ECO:0000259" key="2">
    <source>
        <dbReference type="PROSITE" id="PS50076"/>
    </source>
</evidence>
<feature type="compositionally biased region" description="Gly residues" evidence="1">
    <location>
        <begin position="492"/>
        <end position="506"/>
    </location>
</feature>
<feature type="compositionally biased region" description="Low complexity" evidence="1">
    <location>
        <begin position="507"/>
        <end position="522"/>
    </location>
</feature>
<proteinExistence type="predicted"/>
<evidence type="ECO:0000256" key="1">
    <source>
        <dbReference type="SAM" id="MobiDB-lite"/>
    </source>
</evidence>
<feature type="compositionally biased region" description="Pro residues" evidence="1">
    <location>
        <begin position="192"/>
        <end position="201"/>
    </location>
</feature>
<dbReference type="Gene3D" id="1.10.287.110">
    <property type="entry name" value="DnaJ domain"/>
    <property type="match status" value="1"/>
</dbReference>
<dbReference type="PANTHER" id="PTHR45496:SF19">
    <property type="entry name" value="J DOMAIN-CONTAINING PROTEIN"/>
    <property type="match status" value="1"/>
</dbReference>
<dbReference type="EMBL" id="RDQH01000336">
    <property type="protein sequence ID" value="RXH85372.1"/>
    <property type="molecule type" value="Genomic_DNA"/>
</dbReference>
<feature type="region of interest" description="Disordered" evidence="1">
    <location>
        <begin position="163"/>
        <end position="327"/>
    </location>
</feature>
<sequence>MEFNFNTNRAEAERWLSTAVKLLSAHDLQGTKTFAIRARETDPRLEATEQIIAVADTLLAAESQINNQNQQPDWYAILQLAQYTQNLEIVATQYRRLALLLNPHRNRFPYADHAFRLVSEAWNVLSNPTKKAMYDHELSMFNRFDSPPSGSTQLFERQFLQMHHVQQQPQQPPPPQPLLFHPQPSQLLQFQPQPPPPPQPQPEVQRPQPQWNFQQKRQQPPPEQQHQQQHHHHEPPQQQQYQELPQLWQQLQQQQQQQEVSKNPRSKDGRPSMEEERPIPIPINVTEPAPPASESTPPPSESTGPVESTPPSESAPPSESTRPQTVSKTGSFWTACPYCYNLFEYPSAYADCMLRCQNCKRAFNAMAIAAPPQAGKDVNFCCWGYFPLGLLENSKDTGGSAEVWTPFSTMFACPIQGKKNTARAKIANSGPRVYYDDEEALLDVSDPSEDSDDDDEWQRVRRKKRVVKAKGKASTAKTPVRASDRLRKGSQNAGGQGKEGTGGSVGAGSVSKAESSKKSTSGARKRSAAALGKLDLNVEFSNNEGEEPAAQTMSEGNGTANGEEDNMEGIGFFEGLDEFLSSLPILNVVGDDKNSCKHDGKAYLARSDAFVVLSGAYGMSVGNHSTGPTWAHKKPVGAKFRWVFKLHSFTDDNGIIDIERWKWSNMFCGRIYLYKVHYHLFLRIFLFFKYSAICRSILARGLKRLHKGTVGFCRGKEARVLWGGKGASASVCSENMFSRCSPEYLLFMLRWPAGGLATTNSAASRRRTLQHRLPSQVRQLALKANVSKRETFQAFAENC</sequence>
<dbReference type="PANTHER" id="PTHR45496">
    <property type="entry name" value="CHAPERONE DNAJ-DOMAIN SUPERFAMILY PROTEIN"/>
    <property type="match status" value="1"/>
</dbReference>
<dbReference type="InterPro" id="IPR053052">
    <property type="entry name" value="Imprinting_Balance_Reg"/>
</dbReference>
<evidence type="ECO:0000313" key="3">
    <source>
        <dbReference type="EMBL" id="RXH85372.1"/>
    </source>
</evidence>
<dbReference type="Pfam" id="PF00226">
    <property type="entry name" value="DnaJ"/>
    <property type="match status" value="1"/>
</dbReference>
<feature type="compositionally biased region" description="Low complexity" evidence="1">
    <location>
        <begin position="178"/>
        <end position="191"/>
    </location>
</feature>
<organism evidence="3 4">
    <name type="scientific">Malus domestica</name>
    <name type="common">Apple</name>
    <name type="synonym">Pyrus malus</name>
    <dbReference type="NCBI Taxonomy" id="3750"/>
    <lineage>
        <taxon>Eukaryota</taxon>
        <taxon>Viridiplantae</taxon>
        <taxon>Streptophyta</taxon>
        <taxon>Embryophyta</taxon>
        <taxon>Tracheophyta</taxon>
        <taxon>Spermatophyta</taxon>
        <taxon>Magnoliopsida</taxon>
        <taxon>eudicotyledons</taxon>
        <taxon>Gunneridae</taxon>
        <taxon>Pentapetalae</taxon>
        <taxon>rosids</taxon>
        <taxon>fabids</taxon>
        <taxon>Rosales</taxon>
        <taxon>Rosaceae</taxon>
        <taxon>Amygdaloideae</taxon>
        <taxon>Maleae</taxon>
        <taxon>Malus</taxon>
    </lineage>
</organism>
<accession>A0A498ITY7</accession>
<dbReference type="SUPFAM" id="SSF46565">
    <property type="entry name" value="Chaperone J-domain"/>
    <property type="match status" value="1"/>
</dbReference>
<dbReference type="InterPro" id="IPR001623">
    <property type="entry name" value="DnaJ_domain"/>
</dbReference>